<gene>
    <name evidence="1" type="ORF">AG1IA_06900</name>
</gene>
<dbReference type="HOGENOM" id="CLU_2238434_0_0_1"/>
<dbReference type="Proteomes" id="UP000011668">
    <property type="component" value="Unassembled WGS sequence"/>
</dbReference>
<evidence type="ECO:0000313" key="2">
    <source>
        <dbReference type="Proteomes" id="UP000011668"/>
    </source>
</evidence>
<keyword evidence="2" id="KW-1185">Reference proteome</keyword>
<name>L8WLM4_THACA</name>
<accession>L8WLM4</accession>
<reference evidence="1 2" key="1">
    <citation type="journal article" date="2013" name="Nat. Commun.">
        <title>The evolution and pathogenic mechanisms of the rice sheath blight pathogen.</title>
        <authorList>
            <person name="Zheng A."/>
            <person name="Lin R."/>
            <person name="Xu L."/>
            <person name="Qin P."/>
            <person name="Tang C."/>
            <person name="Ai P."/>
            <person name="Zhang D."/>
            <person name="Liu Y."/>
            <person name="Sun Z."/>
            <person name="Feng H."/>
            <person name="Wang Y."/>
            <person name="Chen Y."/>
            <person name="Liang X."/>
            <person name="Fu R."/>
            <person name="Li Q."/>
            <person name="Zhang J."/>
            <person name="Yu X."/>
            <person name="Xie Z."/>
            <person name="Ding L."/>
            <person name="Guan P."/>
            <person name="Tang J."/>
            <person name="Liang Y."/>
            <person name="Wang S."/>
            <person name="Deng Q."/>
            <person name="Li S."/>
            <person name="Zhu J."/>
            <person name="Wang L."/>
            <person name="Liu H."/>
            <person name="Li P."/>
        </authorList>
    </citation>
    <scope>NUCLEOTIDE SEQUENCE [LARGE SCALE GENOMIC DNA]</scope>
    <source>
        <strain evidence="2">AG-1 IA</strain>
    </source>
</reference>
<proteinExistence type="predicted"/>
<dbReference type="EMBL" id="AFRT01001937">
    <property type="protein sequence ID" value="ELU39071.1"/>
    <property type="molecule type" value="Genomic_DNA"/>
</dbReference>
<evidence type="ECO:0000313" key="1">
    <source>
        <dbReference type="EMBL" id="ELU39071.1"/>
    </source>
</evidence>
<organism evidence="1 2">
    <name type="scientific">Thanatephorus cucumeris (strain AG1-IA)</name>
    <name type="common">Rice sheath blight fungus</name>
    <name type="synonym">Rhizoctonia solani</name>
    <dbReference type="NCBI Taxonomy" id="983506"/>
    <lineage>
        <taxon>Eukaryota</taxon>
        <taxon>Fungi</taxon>
        <taxon>Dikarya</taxon>
        <taxon>Basidiomycota</taxon>
        <taxon>Agaricomycotina</taxon>
        <taxon>Agaricomycetes</taxon>
        <taxon>Cantharellales</taxon>
        <taxon>Ceratobasidiaceae</taxon>
        <taxon>Rhizoctonia</taxon>
        <taxon>Rhizoctonia solani AG-1</taxon>
    </lineage>
</organism>
<comment type="caution">
    <text evidence="1">The sequence shown here is derived from an EMBL/GenBank/DDBJ whole genome shotgun (WGS) entry which is preliminary data.</text>
</comment>
<sequence>MVYCTSHEPIGGACCGSSDTCLGYPSEGRLIGTAKFHLLGSLRSLVYYSAKNPWAASPQYFDYCVSNSAPCASTTATAALWAWPSYADTGNGCLRIAEPAPPQGA</sequence>
<dbReference type="AlphaFoldDB" id="L8WLM4"/>
<protein>
    <submittedName>
        <fullName evidence="1">Uncharacterized protein</fullName>
    </submittedName>
</protein>